<organism evidence="1 2">
    <name type="scientific">Cetraspora pellucida</name>
    <dbReference type="NCBI Taxonomy" id="1433469"/>
    <lineage>
        <taxon>Eukaryota</taxon>
        <taxon>Fungi</taxon>
        <taxon>Fungi incertae sedis</taxon>
        <taxon>Mucoromycota</taxon>
        <taxon>Glomeromycotina</taxon>
        <taxon>Glomeromycetes</taxon>
        <taxon>Diversisporales</taxon>
        <taxon>Gigasporaceae</taxon>
        <taxon>Cetraspora</taxon>
    </lineage>
</organism>
<name>A0A9N9JLC2_9GLOM</name>
<accession>A0A9N9JLC2</accession>
<protein>
    <submittedName>
        <fullName evidence="1">17922_t:CDS:1</fullName>
    </submittedName>
</protein>
<dbReference type="Proteomes" id="UP000789759">
    <property type="component" value="Unassembled WGS sequence"/>
</dbReference>
<comment type="caution">
    <text evidence="1">The sequence shown here is derived from an EMBL/GenBank/DDBJ whole genome shotgun (WGS) entry which is preliminary data.</text>
</comment>
<evidence type="ECO:0000313" key="2">
    <source>
        <dbReference type="Proteomes" id="UP000789759"/>
    </source>
</evidence>
<feature type="non-terminal residue" evidence="1">
    <location>
        <position position="1"/>
    </location>
</feature>
<proteinExistence type="predicted"/>
<dbReference type="AlphaFoldDB" id="A0A9N9JLC2"/>
<reference evidence="1" key="1">
    <citation type="submission" date="2021-06" db="EMBL/GenBank/DDBJ databases">
        <authorList>
            <person name="Kallberg Y."/>
            <person name="Tangrot J."/>
            <person name="Rosling A."/>
        </authorList>
    </citation>
    <scope>NUCLEOTIDE SEQUENCE</scope>
    <source>
        <strain evidence="1">FL966</strain>
    </source>
</reference>
<sequence>QVIWLKERSKLFGYNSNFDKNFDLTLCSTCNSRYDWIKNKKNSLSNNEETSQDNTIDKDTTDQDTIDQDLIDTIDHDMIDQDTIDQDIFDQDIIDQDITDQDIIDQDNGIEITQPKTTKVTTAYLIELKVKVFIDTKKTSSPAGNWLIFKEEINNFYLFQSNLNNHIRRCLDLQFIYDDDYEITYKINGRGQAMCINNHEDFLNFVDECKEPDNLAKTMYIYITLKNPKQFHKRKSEESDLNEDEYNQAQIITELRDKYKCLQHITPCYVEDECHLPLNPARLTLWARDIITPHYQTMPHQTVQPNMLPLPTMPSGFNPYIYPYNSFYYQIPQPQISQPQISQPQILQLQTTTRYNISLNKFFFELDQIYDGKGAYIALEKSFEEQGITVNGIKELTDDQLIKLGVTKNLLDLMGVLKQLPQYDWLVIEMLLKSSCKSEQLYEKELVVAAPGFFDLSDNHDQFFNQSNCSVNSLREAFEN</sequence>
<dbReference type="OrthoDB" id="2440734at2759"/>
<feature type="non-terminal residue" evidence="1">
    <location>
        <position position="480"/>
    </location>
</feature>
<dbReference type="EMBL" id="CAJVQA010025097">
    <property type="protein sequence ID" value="CAG8784880.1"/>
    <property type="molecule type" value="Genomic_DNA"/>
</dbReference>
<keyword evidence="2" id="KW-1185">Reference proteome</keyword>
<gene>
    <name evidence="1" type="ORF">CPELLU_LOCUS16615</name>
</gene>
<evidence type="ECO:0000313" key="1">
    <source>
        <dbReference type="EMBL" id="CAG8784880.1"/>
    </source>
</evidence>